<feature type="compositionally biased region" description="Low complexity" evidence="1">
    <location>
        <begin position="162"/>
        <end position="180"/>
    </location>
</feature>
<dbReference type="PANTHER" id="PTHR14879">
    <property type="entry name" value="CASPASE REGULATOR, RING FINGER DOMAIN-CONTAINING"/>
    <property type="match status" value="1"/>
</dbReference>
<comment type="caution">
    <text evidence="2">The sequence shown here is derived from an EMBL/GenBank/DDBJ whole genome shotgun (WGS) entry which is preliminary data.</text>
</comment>
<proteinExistence type="predicted"/>
<feature type="region of interest" description="Disordered" evidence="1">
    <location>
        <begin position="66"/>
        <end position="185"/>
    </location>
</feature>
<feature type="region of interest" description="Disordered" evidence="1">
    <location>
        <begin position="245"/>
        <end position="351"/>
    </location>
</feature>
<evidence type="ECO:0000313" key="3">
    <source>
        <dbReference type="Proteomes" id="UP001215151"/>
    </source>
</evidence>
<dbReference type="InterPro" id="IPR051728">
    <property type="entry name" value="RING-FYVE_E3_ubiquitin-ligase"/>
</dbReference>
<feature type="compositionally biased region" description="Polar residues" evidence="1">
    <location>
        <begin position="308"/>
        <end position="317"/>
    </location>
</feature>
<organism evidence="2 3">
    <name type="scientific">Trametes cubensis</name>
    <dbReference type="NCBI Taxonomy" id="1111947"/>
    <lineage>
        <taxon>Eukaryota</taxon>
        <taxon>Fungi</taxon>
        <taxon>Dikarya</taxon>
        <taxon>Basidiomycota</taxon>
        <taxon>Agaricomycotina</taxon>
        <taxon>Agaricomycetes</taxon>
        <taxon>Polyporales</taxon>
        <taxon>Polyporaceae</taxon>
        <taxon>Trametes</taxon>
    </lineage>
</organism>
<evidence type="ECO:0000256" key="1">
    <source>
        <dbReference type="SAM" id="MobiDB-lite"/>
    </source>
</evidence>
<dbReference type="Proteomes" id="UP001215151">
    <property type="component" value="Unassembled WGS sequence"/>
</dbReference>
<reference evidence="2" key="1">
    <citation type="submission" date="2022-11" db="EMBL/GenBank/DDBJ databases">
        <title>Genome Sequence of Cubamyces cubensis.</title>
        <authorList>
            <person name="Buettner E."/>
        </authorList>
    </citation>
    <scope>NUCLEOTIDE SEQUENCE</scope>
    <source>
        <strain evidence="2">MPL-01</strain>
    </source>
</reference>
<name>A0AAD7XG63_9APHY</name>
<feature type="compositionally biased region" description="Pro residues" evidence="1">
    <location>
        <begin position="326"/>
        <end position="342"/>
    </location>
</feature>
<keyword evidence="3" id="KW-1185">Reference proteome</keyword>
<feature type="compositionally biased region" description="Polar residues" evidence="1">
    <location>
        <begin position="289"/>
        <end position="300"/>
    </location>
</feature>
<dbReference type="InterPro" id="IPR013083">
    <property type="entry name" value="Znf_RING/FYVE/PHD"/>
</dbReference>
<evidence type="ECO:0008006" key="4">
    <source>
        <dbReference type="Google" id="ProtNLM"/>
    </source>
</evidence>
<accession>A0AAD7XG63</accession>
<dbReference type="Gene3D" id="3.30.40.10">
    <property type="entry name" value="Zinc/RING finger domain, C3HC4 (zinc finger)"/>
    <property type="match status" value="1"/>
</dbReference>
<feature type="compositionally biased region" description="Low complexity" evidence="1">
    <location>
        <begin position="119"/>
        <end position="136"/>
    </location>
</feature>
<evidence type="ECO:0000313" key="2">
    <source>
        <dbReference type="EMBL" id="KAJ8502316.1"/>
    </source>
</evidence>
<dbReference type="AlphaFoldDB" id="A0AAD7XG63"/>
<sequence>MAKLKKYAKAYGINVAGVLEKDEFIERLVAARGPNGCLPPANESYYRKHSIPNHSNSRPRSFFTRAMDAMGGSPSSSQTPPPRQQPQTQYAYAQRPPYQPRQRTTSGPSRFPRPDLDPHPNQQHPNQQQARPANPHHSQYAPPQGYPPHHTQSTRPDHLNVPPSARPRSASASSTPRARSPAPPVEVPSIDELLEMSDEQLSRLSIGTLKEILFKNHVNVRLVVEKGELVARVKTLLDAERAEREWHARAEEEERMQEEDMRRAMEASLRPEQHADPPSTSDGHAETPNAMSGQAQTEPASQEEKQQSGDQQATTSQTPGTSDAAPPAPSTPPKAVASPPPASTLTPKAQAMASRLERTGLCVICQDEEANIAIVDCGYVLLLLLWLRAALTADGSHLALCRGCSDLIMKSTRECPLCRTRIVTESRLLRIFKA</sequence>
<feature type="compositionally biased region" description="Low complexity" evidence="1">
    <location>
        <begin position="85"/>
        <end position="105"/>
    </location>
</feature>
<dbReference type="EMBL" id="JAPEVG010000001">
    <property type="protein sequence ID" value="KAJ8502316.1"/>
    <property type="molecule type" value="Genomic_DNA"/>
</dbReference>
<feature type="compositionally biased region" description="Basic and acidic residues" evidence="1">
    <location>
        <begin position="245"/>
        <end position="275"/>
    </location>
</feature>
<protein>
    <recommendedName>
        <fullName evidence="4">RING-type domain-containing protein</fullName>
    </recommendedName>
</protein>
<gene>
    <name evidence="2" type="ORF">ONZ51_g62</name>
</gene>
<dbReference type="PANTHER" id="PTHR14879:SF5">
    <property type="entry name" value="RING-TYPE DOMAIN-CONTAINING PROTEIN"/>
    <property type="match status" value="1"/>
</dbReference>